<dbReference type="PANTHER" id="PTHR28620">
    <property type="entry name" value="CENTROMERE PROTEIN V"/>
    <property type="match status" value="1"/>
</dbReference>
<keyword evidence="2" id="KW-0479">Metal-binding</keyword>
<organism evidence="5 6">
    <name type="scientific">Alloyangia pacifica</name>
    <dbReference type="NCBI Taxonomy" id="311180"/>
    <lineage>
        <taxon>Bacteria</taxon>
        <taxon>Pseudomonadati</taxon>
        <taxon>Pseudomonadota</taxon>
        <taxon>Alphaproteobacteria</taxon>
        <taxon>Rhodobacterales</taxon>
        <taxon>Roseobacteraceae</taxon>
        <taxon>Alloyangia</taxon>
    </lineage>
</organism>
<evidence type="ECO:0000259" key="4">
    <source>
        <dbReference type="PROSITE" id="PS51891"/>
    </source>
</evidence>
<evidence type="ECO:0000256" key="3">
    <source>
        <dbReference type="ARBA" id="ARBA00022833"/>
    </source>
</evidence>
<dbReference type="PROSITE" id="PS51891">
    <property type="entry name" value="CENP_V_GFA"/>
    <property type="match status" value="1"/>
</dbReference>
<dbReference type="GO" id="GO:0046872">
    <property type="term" value="F:metal ion binding"/>
    <property type="evidence" value="ECO:0007669"/>
    <property type="project" value="UniProtKB-KW"/>
</dbReference>
<evidence type="ECO:0000256" key="2">
    <source>
        <dbReference type="ARBA" id="ARBA00022723"/>
    </source>
</evidence>
<dbReference type="RefSeq" id="WP_092428363.1">
    <property type="nucleotide sequence ID" value="NZ_FNCL01000011.1"/>
</dbReference>
<dbReference type="Gene3D" id="2.170.150.70">
    <property type="match status" value="1"/>
</dbReference>
<dbReference type="AlphaFoldDB" id="A0A1I6VK60"/>
<protein>
    <submittedName>
        <fullName evidence="5">Uncharacterized conserved protein</fullName>
    </submittedName>
</protein>
<dbReference type="Pfam" id="PF04828">
    <property type="entry name" value="GFA"/>
    <property type="match status" value="1"/>
</dbReference>
<dbReference type="GO" id="GO:0016846">
    <property type="term" value="F:carbon-sulfur lyase activity"/>
    <property type="evidence" value="ECO:0007669"/>
    <property type="project" value="InterPro"/>
</dbReference>
<keyword evidence="3" id="KW-0862">Zinc</keyword>
<evidence type="ECO:0000313" key="6">
    <source>
        <dbReference type="Proteomes" id="UP000199392"/>
    </source>
</evidence>
<keyword evidence="6" id="KW-1185">Reference proteome</keyword>
<proteinExistence type="inferred from homology"/>
<dbReference type="InterPro" id="IPR011057">
    <property type="entry name" value="Mss4-like_sf"/>
</dbReference>
<dbReference type="InterPro" id="IPR006913">
    <property type="entry name" value="CENP-V/GFA"/>
</dbReference>
<name>A0A1I6VK60_9RHOB</name>
<sequence>MPQPHAITCHCGRFRAEVHAEPGDLLECNCSTCARTGFLRWLLPLEAVVLKTESIRLSTYLWRDAHGGYHFCPDCGVAVLRTGWGDRIAVNARCIEGIDVFTLQTRRYDGRCDMPPGPAR</sequence>
<dbReference type="EMBL" id="FOZW01000011">
    <property type="protein sequence ID" value="SFT14021.1"/>
    <property type="molecule type" value="Genomic_DNA"/>
</dbReference>
<dbReference type="PANTHER" id="PTHR28620:SF1">
    <property type="entry name" value="CENP-V_GFA DOMAIN-CONTAINING PROTEIN"/>
    <property type="match status" value="1"/>
</dbReference>
<feature type="domain" description="CENP-V/GFA" evidence="4">
    <location>
        <begin position="5"/>
        <end position="109"/>
    </location>
</feature>
<evidence type="ECO:0000256" key="1">
    <source>
        <dbReference type="ARBA" id="ARBA00005495"/>
    </source>
</evidence>
<reference evidence="6" key="1">
    <citation type="submission" date="2016-10" db="EMBL/GenBank/DDBJ databases">
        <authorList>
            <person name="Varghese N."/>
            <person name="Submissions S."/>
        </authorList>
    </citation>
    <scope>NUCLEOTIDE SEQUENCE [LARGE SCALE GENOMIC DNA]</scope>
    <source>
        <strain evidence="6">DSM 26894</strain>
    </source>
</reference>
<dbReference type="InterPro" id="IPR052355">
    <property type="entry name" value="CENP-V-like"/>
</dbReference>
<dbReference type="Proteomes" id="UP000199392">
    <property type="component" value="Unassembled WGS sequence"/>
</dbReference>
<comment type="similarity">
    <text evidence="1">Belongs to the Gfa family.</text>
</comment>
<gene>
    <name evidence="5" type="ORF">SAMN04488050_111189</name>
</gene>
<evidence type="ECO:0000313" key="5">
    <source>
        <dbReference type="EMBL" id="SFT14021.1"/>
    </source>
</evidence>
<dbReference type="STRING" id="311180.SAMN04488050_111189"/>
<dbReference type="SUPFAM" id="SSF51316">
    <property type="entry name" value="Mss4-like"/>
    <property type="match status" value="1"/>
</dbReference>
<dbReference type="OrthoDB" id="9807246at2"/>
<accession>A0A1I6VK60</accession>